<evidence type="ECO:0000313" key="6">
    <source>
        <dbReference type="Proteomes" id="UP000003947"/>
    </source>
</evidence>
<dbReference type="PIRSF" id="PIRSF028757">
    <property type="entry name" value="LD-carboxypeptidase"/>
    <property type="match status" value="1"/>
</dbReference>
<dbReference type="Proteomes" id="UP000003947">
    <property type="component" value="Unassembled WGS sequence"/>
</dbReference>
<dbReference type="STRING" id="864069.MicloDRAFT_00052260"/>
<dbReference type="AlphaFoldDB" id="I4YKM1"/>
<accession>I4YKM1</accession>
<protein>
    <submittedName>
        <fullName evidence="5">Putative MccF-like protein (Microcin C7 resistance)</fullName>
    </submittedName>
</protein>
<gene>
    <name evidence="5" type="ORF">MicloDRAFT_00052260</name>
</gene>
<dbReference type="PANTHER" id="PTHR30237:SF4">
    <property type="entry name" value="LD-CARBOXYPEPTIDASE C-TERMINAL DOMAIN-CONTAINING PROTEIN"/>
    <property type="match status" value="1"/>
</dbReference>
<dbReference type="OrthoDB" id="9807329at2"/>
<dbReference type="InterPro" id="IPR040921">
    <property type="entry name" value="Peptidase_S66C"/>
</dbReference>
<dbReference type="RefSeq" id="WP_009492246.1">
    <property type="nucleotide sequence ID" value="NZ_CP141048.1"/>
</dbReference>
<keyword evidence="6" id="KW-1185">Reference proteome</keyword>
<dbReference type="InterPro" id="IPR027478">
    <property type="entry name" value="LdcA_N"/>
</dbReference>
<dbReference type="SUPFAM" id="SSF52317">
    <property type="entry name" value="Class I glutamine amidotransferase-like"/>
    <property type="match status" value="1"/>
</dbReference>
<comment type="similarity">
    <text evidence="1">Belongs to the peptidase S66 family.</text>
</comment>
<dbReference type="EMBL" id="JH660647">
    <property type="protein sequence ID" value="EIM24513.1"/>
    <property type="molecule type" value="Genomic_DNA"/>
</dbReference>
<dbReference type="Gene3D" id="3.40.50.10740">
    <property type="entry name" value="Class I glutamine amidotransferase-like"/>
    <property type="match status" value="1"/>
</dbReference>
<dbReference type="PATRIC" id="fig|864069.3.peg.5624"/>
<dbReference type="Pfam" id="PF17676">
    <property type="entry name" value="Peptidase_S66C"/>
    <property type="match status" value="1"/>
</dbReference>
<feature type="domain" description="LD-carboxypeptidase C-terminal" evidence="4">
    <location>
        <begin position="217"/>
        <end position="339"/>
    </location>
</feature>
<dbReference type="InterPro" id="IPR027461">
    <property type="entry name" value="Carboxypeptidase_A_C_sf"/>
</dbReference>
<keyword evidence="2" id="KW-0378">Hydrolase</keyword>
<dbReference type="CDD" id="cd07062">
    <property type="entry name" value="Peptidase_S66_mccF_like"/>
    <property type="match status" value="1"/>
</dbReference>
<evidence type="ECO:0000259" key="3">
    <source>
        <dbReference type="Pfam" id="PF02016"/>
    </source>
</evidence>
<evidence type="ECO:0000256" key="2">
    <source>
        <dbReference type="ARBA" id="ARBA00022801"/>
    </source>
</evidence>
<feature type="domain" description="LD-carboxypeptidase N-terminal" evidence="3">
    <location>
        <begin position="22"/>
        <end position="141"/>
    </location>
</feature>
<evidence type="ECO:0000259" key="4">
    <source>
        <dbReference type="Pfam" id="PF17676"/>
    </source>
</evidence>
<organism evidence="5 6">
    <name type="scientific">Microvirga lotononidis</name>
    <dbReference type="NCBI Taxonomy" id="864069"/>
    <lineage>
        <taxon>Bacteria</taxon>
        <taxon>Pseudomonadati</taxon>
        <taxon>Pseudomonadota</taxon>
        <taxon>Alphaproteobacteria</taxon>
        <taxon>Hyphomicrobiales</taxon>
        <taxon>Methylobacteriaceae</taxon>
        <taxon>Microvirga</taxon>
    </lineage>
</organism>
<dbReference type="Gene3D" id="3.50.30.60">
    <property type="entry name" value="LD-carboxypeptidase A C-terminal domain-like"/>
    <property type="match status" value="1"/>
</dbReference>
<dbReference type="SUPFAM" id="SSF141986">
    <property type="entry name" value="LD-carboxypeptidase A C-terminal domain-like"/>
    <property type="match status" value="1"/>
</dbReference>
<dbReference type="PANTHER" id="PTHR30237">
    <property type="entry name" value="MURAMOYLTETRAPEPTIDE CARBOXYPEPTIDASE"/>
    <property type="match status" value="1"/>
</dbReference>
<dbReference type="Pfam" id="PF02016">
    <property type="entry name" value="Peptidase_S66"/>
    <property type="match status" value="1"/>
</dbReference>
<dbReference type="GO" id="GO:0016787">
    <property type="term" value="F:hydrolase activity"/>
    <property type="evidence" value="ECO:0007669"/>
    <property type="project" value="UniProtKB-KW"/>
</dbReference>
<dbReference type="eggNOG" id="COG1619">
    <property type="taxonomic scope" value="Bacteria"/>
</dbReference>
<evidence type="ECO:0000313" key="5">
    <source>
        <dbReference type="EMBL" id="EIM24513.1"/>
    </source>
</evidence>
<proteinExistence type="inferred from homology"/>
<dbReference type="InterPro" id="IPR029062">
    <property type="entry name" value="Class_I_gatase-like"/>
</dbReference>
<dbReference type="HOGENOM" id="CLU_034346_1_0_5"/>
<sequence length="358" mass="39289" precursor="true">MTDQWWRRPLVKPLALRAGDRVAIVSTSWGGPAVFPHRYQAGKQYLSEAFGLEPVEMPHALRDAEWLYQNPQARAEDIHAAFADNSIKGVIASIGGDDAIRLIPHIDLHVIADNPKVFLGYSDPTVLHFGCLKAGVSSFYGPTVMAGFAENGGMHAYAEDALRKAIFQSGPVGEIEVNREGWTVEHLPWKDTDNQNRRRKLTPSTGPRTLQGSGVVRGHLIGGCAEVLEMLKGSDWWPPSDYWNGAILFYETSEEAPSASHVLRWLRNFAAQGILPRLSGIVLGRPGGQTEEAYRREQEQMVVRALAEAGLQHLPVLAECDFGHTDPMATLPYGVRAEIDCGRARLTLLEPGVIAALG</sequence>
<reference evidence="5 6" key="1">
    <citation type="submission" date="2012-02" db="EMBL/GenBank/DDBJ databases">
        <title>Improved High-Quality Draft sequence of Microvirga sp. WSM3557.</title>
        <authorList>
            <consortium name="US DOE Joint Genome Institute"/>
            <person name="Lucas S."/>
            <person name="Han J."/>
            <person name="Lapidus A."/>
            <person name="Cheng J.-F."/>
            <person name="Goodwin L."/>
            <person name="Pitluck S."/>
            <person name="Peters L."/>
            <person name="Zhang X."/>
            <person name="Detter J.C."/>
            <person name="Han C."/>
            <person name="Tapia R."/>
            <person name="Land M."/>
            <person name="Hauser L."/>
            <person name="Kyrpides N."/>
            <person name="Ivanova N."/>
            <person name="Pagani I."/>
            <person name="Brau L."/>
            <person name="Yates R."/>
            <person name="O'Hara G."/>
            <person name="Rui T."/>
            <person name="Howieson J."/>
            <person name="Reeve W."/>
            <person name="Woyke T."/>
        </authorList>
    </citation>
    <scope>NUCLEOTIDE SEQUENCE [LARGE SCALE GENOMIC DNA]</scope>
    <source>
        <strain evidence="5 6">WSM3557</strain>
    </source>
</reference>
<evidence type="ECO:0000256" key="1">
    <source>
        <dbReference type="ARBA" id="ARBA00010233"/>
    </source>
</evidence>
<name>I4YKM1_9HYPH</name>
<dbReference type="InterPro" id="IPR003507">
    <property type="entry name" value="S66_fam"/>
</dbReference>
<dbReference type="InterPro" id="IPR040449">
    <property type="entry name" value="Peptidase_S66_N"/>
</dbReference>